<dbReference type="InterPro" id="IPR029063">
    <property type="entry name" value="SAM-dependent_MTases_sf"/>
</dbReference>
<dbReference type="Gene3D" id="3.40.50.150">
    <property type="entry name" value="Vaccinia Virus protein VP39"/>
    <property type="match status" value="1"/>
</dbReference>
<dbReference type="SUPFAM" id="SSF53335">
    <property type="entry name" value="S-adenosyl-L-methionine-dependent methyltransferases"/>
    <property type="match status" value="1"/>
</dbReference>
<keyword evidence="5" id="KW-1185">Reference proteome</keyword>
<evidence type="ECO:0000313" key="5">
    <source>
        <dbReference type="Proteomes" id="UP000060699"/>
    </source>
</evidence>
<organism evidence="4 5">
    <name type="scientific">Roseateles depolymerans</name>
    <dbReference type="NCBI Taxonomy" id="76731"/>
    <lineage>
        <taxon>Bacteria</taxon>
        <taxon>Pseudomonadati</taxon>
        <taxon>Pseudomonadota</taxon>
        <taxon>Betaproteobacteria</taxon>
        <taxon>Burkholderiales</taxon>
        <taxon>Sphaerotilaceae</taxon>
        <taxon>Roseateles</taxon>
    </lineage>
</organism>
<dbReference type="OrthoDB" id="9803017at2"/>
<dbReference type="PANTHER" id="PTHR43542">
    <property type="entry name" value="METHYLTRANSFERASE"/>
    <property type="match status" value="1"/>
</dbReference>
<dbReference type="KEGG" id="rdp:RD2015_4183"/>
<dbReference type="InterPro" id="IPR004398">
    <property type="entry name" value="RNA_MeTrfase_RsmD"/>
</dbReference>
<evidence type="ECO:0000256" key="3">
    <source>
        <dbReference type="SAM" id="MobiDB-lite"/>
    </source>
</evidence>
<dbReference type="STRING" id="76731.RD2015_4183"/>
<dbReference type="GO" id="GO:0031167">
    <property type="term" value="P:rRNA methylation"/>
    <property type="evidence" value="ECO:0007669"/>
    <property type="project" value="InterPro"/>
</dbReference>
<evidence type="ECO:0000256" key="1">
    <source>
        <dbReference type="ARBA" id="ARBA00022603"/>
    </source>
</evidence>
<dbReference type="CDD" id="cd02440">
    <property type="entry name" value="AdoMet_MTases"/>
    <property type="match status" value="1"/>
</dbReference>
<feature type="compositionally biased region" description="Basic and acidic residues" evidence="3">
    <location>
        <begin position="13"/>
        <end position="25"/>
    </location>
</feature>
<dbReference type="NCBIfam" id="TIGR00095">
    <property type="entry name" value="16S rRNA (guanine(966)-N(2))-methyltransferase RsmD"/>
    <property type="match status" value="1"/>
</dbReference>
<dbReference type="PANTHER" id="PTHR43542:SF1">
    <property type="entry name" value="METHYLTRANSFERASE"/>
    <property type="match status" value="1"/>
</dbReference>
<proteinExistence type="predicted"/>
<keyword evidence="1 4" id="KW-0489">Methyltransferase</keyword>
<evidence type="ECO:0000256" key="2">
    <source>
        <dbReference type="ARBA" id="ARBA00022679"/>
    </source>
</evidence>
<evidence type="ECO:0000313" key="4">
    <source>
        <dbReference type="EMBL" id="ALV08632.1"/>
    </source>
</evidence>
<dbReference type="Pfam" id="PF03602">
    <property type="entry name" value="Cons_hypoth95"/>
    <property type="match status" value="1"/>
</dbReference>
<keyword evidence="2 4" id="KW-0808">Transferase</keyword>
<dbReference type="AlphaFoldDB" id="A0A0U3CJ35"/>
<feature type="region of interest" description="Disordered" evidence="3">
    <location>
        <begin position="1"/>
        <end position="35"/>
    </location>
</feature>
<dbReference type="RefSeq" id="WP_083525850.1">
    <property type="nucleotide sequence ID" value="NZ_CP013729.1"/>
</dbReference>
<gene>
    <name evidence="4" type="ORF">RD2015_4183</name>
</gene>
<dbReference type="Proteomes" id="UP000060699">
    <property type="component" value="Chromosome"/>
</dbReference>
<dbReference type="EMBL" id="CP013729">
    <property type="protein sequence ID" value="ALV08632.1"/>
    <property type="molecule type" value="Genomic_DNA"/>
</dbReference>
<accession>A0A0U3CJ35</accession>
<reference evidence="4 5" key="1">
    <citation type="submission" date="2015-12" db="EMBL/GenBank/DDBJ databases">
        <title>Complete genome of Roseateles depolymerans KCTC 42856.</title>
        <authorList>
            <person name="Kim K.M."/>
        </authorList>
    </citation>
    <scope>NUCLEOTIDE SEQUENCE [LARGE SCALE GENOMIC DNA]</scope>
    <source>
        <strain evidence="4 5">KCTC 42856</strain>
    </source>
</reference>
<sequence length="216" mass="23298">MSGRDGTPRTARSKADGRPDVRTEAPRGASRGPSEVRIVGGVWKRSKLPVADRPGLRPTPDRVRETLFNWLGQDLSGWRVLDAFAGSGALGFEAASRGAAQVTLLEKDPGLAAQLRANLKRLDKDGTAPMRIEAADALAWMRRAAPASLDLVLLDPPFAQDLFLPALRAAAPLLVPQGLLYLEAPEALEPPAELGLSLWREGRAGAVHYRLFQRNG</sequence>
<protein>
    <submittedName>
        <fullName evidence="4">Methyltransferase</fullName>
    </submittedName>
</protein>
<dbReference type="PIRSF" id="PIRSF004553">
    <property type="entry name" value="CHP00095"/>
    <property type="match status" value="1"/>
</dbReference>
<dbReference type="GO" id="GO:0008168">
    <property type="term" value="F:methyltransferase activity"/>
    <property type="evidence" value="ECO:0007669"/>
    <property type="project" value="UniProtKB-KW"/>
</dbReference>
<name>A0A0U3CJ35_9BURK</name>
<dbReference type="PATRIC" id="fig|76731.3.peg.4285"/>